<gene>
    <name evidence="2" type="ORF">CVIRNUC_003425</name>
</gene>
<organism evidence="2 3">
    <name type="scientific">Coccomyxa viridis</name>
    <dbReference type="NCBI Taxonomy" id="1274662"/>
    <lineage>
        <taxon>Eukaryota</taxon>
        <taxon>Viridiplantae</taxon>
        <taxon>Chlorophyta</taxon>
        <taxon>core chlorophytes</taxon>
        <taxon>Trebouxiophyceae</taxon>
        <taxon>Trebouxiophyceae incertae sedis</taxon>
        <taxon>Coccomyxaceae</taxon>
        <taxon>Coccomyxa</taxon>
    </lineage>
</organism>
<reference evidence="2 3" key="1">
    <citation type="submission" date="2023-10" db="EMBL/GenBank/DDBJ databases">
        <authorList>
            <person name="Maclean D."/>
            <person name="Macfadyen A."/>
        </authorList>
    </citation>
    <scope>NUCLEOTIDE SEQUENCE [LARGE SCALE GENOMIC DNA]</scope>
</reference>
<evidence type="ECO:0000313" key="3">
    <source>
        <dbReference type="Proteomes" id="UP001314263"/>
    </source>
</evidence>
<name>A0AAV1I1B0_9CHLO</name>
<feature type="region of interest" description="Disordered" evidence="1">
    <location>
        <begin position="227"/>
        <end position="246"/>
    </location>
</feature>
<accession>A0AAV1I1B0</accession>
<sequence>MFHGTFVEPFDSAAAATTFPVSYKNPQVQAVCQNATKLDTFRQSYIGIMQDMVTKLNAIDQSSSLNDRLSGYKTQLVRINDVSNALTSIIGLFNGDESTSTANAVQNLVSLAEGLGGATDTASLSATKDLLNNVEAALKLLYSLTQKLERIRNFLISFLNISNQNLGYARLLCLKKQFLDPSLMTLATSLNTSLQTCEASLLSWCQAMAASDTSVSAACQTCQTASGTLSTGSPSGTPTTTVSSSAGSLTVSTGASGSLTVSTGASGSLTTATTTPNPCGQLQSVCLSSGGSPQLCQAVYAQCLTSPPGGSQSTCPPGTGDIVYMKSDLDTYQKIKSEFQVDRVVGNVGDCPVTKMTYDQKKQEYDITSHPEIDQWGVSNTLWGANGGVVPDYVAQKMNITNRCKGIDDFDIRSAKAIKNYVPVSTADSLQSAATAASQRAQTCEQSFDSASCPVEGFDSPAYTAVITQGGGSTTDASSRYQTCPTVAPAGTMSYDIRHHKDYPSLIKNYTANCKLPKICQNYVDCSNVPIENHPDIVKYVLRSTVPPPQTCKKLADYNLQDHPDFGTYNQTWQAKLDVQSQAAADAATSSCQSTLAQYTAKDANGNPTPCKALSDYKLQQHPDFPAYTQAWKATLDQYASRNACGRLQKCKGVDQYTLAEIPAAQSLSAQLAACQASLSAQSTSTTSTAPATTTAASACTPQSYDITQHPDISKYVLRSTIPNMIDKYQCDVQKQKLLRRFEKGAGASSGSVTDMSQYVLRKNVVPCPSNDDIRQNITSYLSPADMQSACGAAGYSESCADHFVKPNGIETFDNPTEAQQKETPMLSMTIKPYPQPHSPSSDPYDIYNHKDYRYDNPTAGHMPKSEAYAYAHIDNGKAVPCKVAMERVRKQCKPLGDHDITQHPEYESTLFRFGAVRDRCGKIVPAPECPTTTDQCGNVVRDTSDSRGRSCCDSELRKQKLRFNALLKRYEALLNSSQSHTAQMQAMHTTLTQMQTSINSSQTTPVSAAPQPASAQQAQPTQQTLPATTDPTQDPQAASSQAPTSATQNSQSSVQPLTDVSTADGWVPSDAQLLDAPGSMWLPTNTSPYAVT</sequence>
<dbReference type="AlphaFoldDB" id="A0AAV1I1B0"/>
<feature type="region of interest" description="Disordered" evidence="1">
    <location>
        <begin position="997"/>
        <end position="1093"/>
    </location>
</feature>
<proteinExistence type="predicted"/>
<dbReference type="Proteomes" id="UP001314263">
    <property type="component" value="Unassembled WGS sequence"/>
</dbReference>
<evidence type="ECO:0000256" key="1">
    <source>
        <dbReference type="SAM" id="MobiDB-lite"/>
    </source>
</evidence>
<keyword evidence="3" id="KW-1185">Reference proteome</keyword>
<protein>
    <submittedName>
        <fullName evidence="2">Uncharacterized protein</fullName>
    </submittedName>
</protein>
<evidence type="ECO:0000313" key="2">
    <source>
        <dbReference type="EMBL" id="CAK0767083.1"/>
    </source>
</evidence>
<feature type="compositionally biased region" description="Polar residues" evidence="1">
    <location>
        <begin position="1083"/>
        <end position="1093"/>
    </location>
</feature>
<dbReference type="EMBL" id="CAUYUE010000004">
    <property type="protein sequence ID" value="CAK0767083.1"/>
    <property type="molecule type" value="Genomic_DNA"/>
</dbReference>
<comment type="caution">
    <text evidence="2">The sequence shown here is derived from an EMBL/GenBank/DDBJ whole genome shotgun (WGS) entry which is preliminary data.</text>
</comment>
<feature type="compositionally biased region" description="Low complexity" evidence="1">
    <location>
        <begin position="1003"/>
        <end position="1054"/>
    </location>
</feature>